<feature type="chain" id="PRO_5047466442" evidence="5">
    <location>
        <begin position="22"/>
        <end position="419"/>
    </location>
</feature>
<dbReference type="InterPro" id="IPR051459">
    <property type="entry name" value="Cytochrome_c-type_DH"/>
</dbReference>
<keyword evidence="3 4" id="KW-0408">Iron</keyword>
<dbReference type="SUPFAM" id="SSF53850">
    <property type="entry name" value="Periplasmic binding protein-like II"/>
    <property type="match status" value="1"/>
</dbReference>
<keyword evidence="1 4" id="KW-0349">Heme</keyword>
<dbReference type="SMART" id="SM00062">
    <property type="entry name" value="PBPb"/>
    <property type="match status" value="1"/>
</dbReference>
<evidence type="ECO:0000313" key="8">
    <source>
        <dbReference type="Proteomes" id="UP000245712"/>
    </source>
</evidence>
<evidence type="ECO:0000256" key="2">
    <source>
        <dbReference type="ARBA" id="ARBA00022723"/>
    </source>
</evidence>
<sequence length="419" mass="43439">MNIRLTHIAVAVALAAGVAQAPVRAATTAVRVCTLPGSPSATLDKSVASAVLKSAGVPATFVTRGIDDDGGDDGISAHELAGALGRDCDLVVGFPRSTVADASGSQMIFSQGYLRSGYVSITLRDAHSGHAAPTSPDGKETIAATWSSPSQLIAVQEKNARFDLENTSALTVDAVAKGRAQRAIVWYPAVVAYQRKHPEHQFAIAAASSPYADWNLVFASGPGMQALQKRIDDTLAQMSDDGRLASLTRGWTLPQGAASASNAHTSVAYLDGANLPHAHSAIRSARAPRESTAGAIIKVAATAGGAAPAFDHDQVVHGEHLYADSCAKCHGEKLEGITAPALSGPAFAPAANSHLTIGGIYQYMSTNMPADRPGKMSDQEYTDLMAFLLYTNGYDAGNAKLTADVAQTSTTPLNAGPRH</sequence>
<dbReference type="Gene3D" id="1.10.760.10">
    <property type="entry name" value="Cytochrome c-like domain"/>
    <property type="match status" value="1"/>
</dbReference>
<dbReference type="EMBL" id="QEOB01000017">
    <property type="protein sequence ID" value="PVX75611.1"/>
    <property type="molecule type" value="Genomic_DNA"/>
</dbReference>
<comment type="caution">
    <text evidence="7">The sequence shown here is derived from an EMBL/GenBank/DDBJ whole genome shotgun (WGS) entry which is preliminary data.</text>
</comment>
<reference evidence="7 8" key="1">
    <citation type="submission" date="2018-05" db="EMBL/GenBank/DDBJ databases">
        <title>Genomic Encyclopedia of Type Strains, Phase IV (KMG-V): Genome sequencing to study the core and pangenomes of soil and plant-associated prokaryotes.</title>
        <authorList>
            <person name="Whitman W."/>
        </authorList>
    </citation>
    <scope>NUCLEOTIDE SEQUENCE [LARGE SCALE GENOMIC DNA]</scope>
    <source>
        <strain evidence="7 8">SCZa-39</strain>
    </source>
</reference>
<feature type="domain" description="Cytochrome c" evidence="6">
    <location>
        <begin position="313"/>
        <end position="392"/>
    </location>
</feature>
<dbReference type="InterPro" id="IPR001638">
    <property type="entry name" value="Solute-binding_3/MltF_N"/>
</dbReference>
<evidence type="ECO:0000259" key="6">
    <source>
        <dbReference type="PROSITE" id="PS51007"/>
    </source>
</evidence>
<evidence type="ECO:0000256" key="1">
    <source>
        <dbReference type="ARBA" id="ARBA00022617"/>
    </source>
</evidence>
<name>A0ABX5KHM0_9BURK</name>
<accession>A0ABX5KHM0</accession>
<protein>
    <submittedName>
        <fullName evidence="7">ABC-type amino acid transport substrate-binding protein</fullName>
    </submittedName>
</protein>
<dbReference type="InterPro" id="IPR036909">
    <property type="entry name" value="Cyt_c-like_dom_sf"/>
</dbReference>
<dbReference type="PANTHER" id="PTHR35008">
    <property type="entry name" value="BLL4482 PROTEIN-RELATED"/>
    <property type="match status" value="1"/>
</dbReference>
<organism evidence="7 8">
    <name type="scientific">Paraburkholderia unamae</name>
    <dbReference type="NCBI Taxonomy" id="219649"/>
    <lineage>
        <taxon>Bacteria</taxon>
        <taxon>Pseudomonadati</taxon>
        <taxon>Pseudomonadota</taxon>
        <taxon>Betaproteobacteria</taxon>
        <taxon>Burkholderiales</taxon>
        <taxon>Burkholderiaceae</taxon>
        <taxon>Paraburkholderia</taxon>
    </lineage>
</organism>
<dbReference type="Proteomes" id="UP000245712">
    <property type="component" value="Unassembled WGS sequence"/>
</dbReference>
<dbReference type="Gene3D" id="3.40.190.10">
    <property type="entry name" value="Periplasmic binding protein-like II"/>
    <property type="match status" value="2"/>
</dbReference>
<dbReference type="PANTHER" id="PTHR35008:SF8">
    <property type="entry name" value="ALCOHOL DEHYDROGENASE CYTOCHROME C SUBUNIT"/>
    <property type="match status" value="1"/>
</dbReference>
<dbReference type="Pfam" id="PF13442">
    <property type="entry name" value="Cytochrome_CBB3"/>
    <property type="match status" value="1"/>
</dbReference>
<dbReference type="PROSITE" id="PS51007">
    <property type="entry name" value="CYTC"/>
    <property type="match status" value="1"/>
</dbReference>
<gene>
    <name evidence="7" type="ORF">C7402_11723</name>
</gene>
<dbReference type="InterPro" id="IPR009056">
    <property type="entry name" value="Cyt_c-like_dom"/>
</dbReference>
<proteinExistence type="predicted"/>
<evidence type="ECO:0000256" key="5">
    <source>
        <dbReference type="SAM" id="SignalP"/>
    </source>
</evidence>
<evidence type="ECO:0000313" key="7">
    <source>
        <dbReference type="EMBL" id="PVX75611.1"/>
    </source>
</evidence>
<evidence type="ECO:0000256" key="4">
    <source>
        <dbReference type="PROSITE-ProRule" id="PRU00433"/>
    </source>
</evidence>
<evidence type="ECO:0000256" key="3">
    <source>
        <dbReference type="ARBA" id="ARBA00023004"/>
    </source>
</evidence>
<keyword evidence="5" id="KW-0732">Signal</keyword>
<feature type="signal peptide" evidence="5">
    <location>
        <begin position="1"/>
        <end position="21"/>
    </location>
</feature>
<dbReference type="SUPFAM" id="SSF46626">
    <property type="entry name" value="Cytochrome c"/>
    <property type="match status" value="1"/>
</dbReference>
<keyword evidence="8" id="KW-1185">Reference proteome</keyword>
<keyword evidence="2 4" id="KW-0479">Metal-binding</keyword>
<dbReference type="RefSeq" id="WP_116613324.1">
    <property type="nucleotide sequence ID" value="NZ_QEOB01000017.1"/>
</dbReference>